<dbReference type="PANTHER" id="PTHR46082">
    <property type="entry name" value="ATP/GTP-BINDING PROTEIN-RELATED"/>
    <property type="match status" value="1"/>
</dbReference>
<dbReference type="Gene3D" id="3.40.50.300">
    <property type="entry name" value="P-loop containing nucleotide triphosphate hydrolases"/>
    <property type="match status" value="1"/>
</dbReference>
<dbReference type="GO" id="GO:0043531">
    <property type="term" value="F:ADP binding"/>
    <property type="evidence" value="ECO:0007669"/>
    <property type="project" value="InterPro"/>
</dbReference>
<dbReference type="InterPro" id="IPR029058">
    <property type="entry name" value="AB_hydrolase_fold"/>
</dbReference>
<organism evidence="3 4">
    <name type="scientific">Conoideocrella luteorostrata</name>
    <dbReference type="NCBI Taxonomy" id="1105319"/>
    <lineage>
        <taxon>Eukaryota</taxon>
        <taxon>Fungi</taxon>
        <taxon>Dikarya</taxon>
        <taxon>Ascomycota</taxon>
        <taxon>Pezizomycotina</taxon>
        <taxon>Sordariomycetes</taxon>
        <taxon>Hypocreomycetidae</taxon>
        <taxon>Hypocreales</taxon>
        <taxon>Clavicipitaceae</taxon>
        <taxon>Conoideocrella</taxon>
    </lineage>
</organism>
<sequence length="655" mass="73028">MGEIKPEARETDNEGARIPFKTQSTNDAQPPQKEGFTFRIRGVPLDWENEQLQQCLAEQLHASPTCRSLAPEFHGRSSTGTASFRNLHGPLQPSQNDRPAKISLLATMGKTPRQTILTVDDGFHGITTLFAPPPQDHKVDIIALSGLGGHAFGSFKERGGENMWLRDSLPYDITEDGVDKPFARVMVYGYESRVAQSDNTQSLEDIATAFHSSILPLASPTTPKPILFVAHSLGGLIVKQTIITSSSQKPWRIKNWHERCMVPCFLEFLMLDKTGEWKMKGPCAVLVAKPSATHCCRGKPGIENTCAIDRTHSDTVKFRPQDPEYDKVIVRIKHLARRALSSYVLSQSTIAQGTSEEHWLVPFGRNKGFVGREGILEELLEIIPPSKVKNNCQRTAVEGLGGVGKTQIALEAAFLMREQYPACSIFWVSAVDASSFENGFRQIGQQLQVEGINQDKADVRFLVKMALSGSSDDWLLIIDNADDVEQLCGSAAVRDCLPFSRNGSVLFTTRNHVAVSKLRILSSNVIHVSEMSKDEAIDLFKASLGTSWINDIETARDLLDFFAYLPLAIKQASAYMYQTGMSMKRYLELCQSSDRTFVTLLGKEFEDQGWYEGTRNPVTTTWLISFRQISRDNKLAAQILQFMAFLAESTARRRK</sequence>
<dbReference type="InterPro" id="IPR053137">
    <property type="entry name" value="NLR-like"/>
</dbReference>
<name>A0AAJ0CKT9_9HYPO</name>
<dbReference type="AlphaFoldDB" id="A0AAJ0CKT9"/>
<gene>
    <name evidence="3" type="ORF">QQS21_007392</name>
</gene>
<proteinExistence type="predicted"/>
<dbReference type="InterPro" id="IPR002182">
    <property type="entry name" value="NB-ARC"/>
</dbReference>
<feature type="domain" description="NB-ARC" evidence="2">
    <location>
        <begin position="389"/>
        <end position="542"/>
    </location>
</feature>
<evidence type="ECO:0000259" key="2">
    <source>
        <dbReference type="Pfam" id="PF00931"/>
    </source>
</evidence>
<feature type="region of interest" description="Disordered" evidence="1">
    <location>
        <begin position="1"/>
        <end position="33"/>
    </location>
</feature>
<dbReference type="PANTHER" id="PTHR46082:SF6">
    <property type="entry name" value="AAA+ ATPASE DOMAIN-CONTAINING PROTEIN-RELATED"/>
    <property type="match status" value="1"/>
</dbReference>
<dbReference type="SUPFAM" id="SSF52540">
    <property type="entry name" value="P-loop containing nucleoside triphosphate hydrolases"/>
    <property type="match status" value="1"/>
</dbReference>
<reference evidence="3" key="1">
    <citation type="submission" date="2023-06" db="EMBL/GenBank/DDBJ databases">
        <title>Conoideocrella luteorostrata (Hypocreales: Clavicipitaceae), a potential biocontrol fungus for elongate hemlock scale in United States Christmas tree production areas.</title>
        <authorList>
            <person name="Barrett H."/>
            <person name="Lovett B."/>
            <person name="Macias A.M."/>
            <person name="Stajich J.E."/>
            <person name="Kasson M.T."/>
        </authorList>
    </citation>
    <scope>NUCLEOTIDE SEQUENCE</scope>
    <source>
        <strain evidence="3">ARSEF 14590</strain>
    </source>
</reference>
<dbReference type="InterPro" id="IPR027417">
    <property type="entry name" value="P-loop_NTPase"/>
</dbReference>
<feature type="compositionally biased region" description="Basic and acidic residues" evidence="1">
    <location>
        <begin position="1"/>
        <end position="15"/>
    </location>
</feature>
<protein>
    <recommendedName>
        <fullName evidence="2">NB-ARC domain-containing protein</fullName>
    </recommendedName>
</protein>
<dbReference type="SUPFAM" id="SSF53474">
    <property type="entry name" value="alpha/beta-Hydrolases"/>
    <property type="match status" value="1"/>
</dbReference>
<accession>A0AAJ0CKT9</accession>
<dbReference type="Pfam" id="PF00931">
    <property type="entry name" value="NB-ARC"/>
    <property type="match status" value="1"/>
</dbReference>
<feature type="region of interest" description="Disordered" evidence="1">
    <location>
        <begin position="71"/>
        <end position="97"/>
    </location>
</feature>
<dbReference type="EMBL" id="JASWJB010000151">
    <property type="protein sequence ID" value="KAK2594893.1"/>
    <property type="molecule type" value="Genomic_DNA"/>
</dbReference>
<dbReference type="Proteomes" id="UP001251528">
    <property type="component" value="Unassembled WGS sequence"/>
</dbReference>
<evidence type="ECO:0000256" key="1">
    <source>
        <dbReference type="SAM" id="MobiDB-lite"/>
    </source>
</evidence>
<evidence type="ECO:0000313" key="3">
    <source>
        <dbReference type="EMBL" id="KAK2594893.1"/>
    </source>
</evidence>
<keyword evidence="4" id="KW-1185">Reference proteome</keyword>
<evidence type="ECO:0000313" key="4">
    <source>
        <dbReference type="Proteomes" id="UP001251528"/>
    </source>
</evidence>
<comment type="caution">
    <text evidence="3">The sequence shown here is derived from an EMBL/GenBank/DDBJ whole genome shotgun (WGS) entry which is preliminary data.</text>
</comment>